<proteinExistence type="predicted"/>
<sequence length="150" mass="16655">MLDPEKGRSTPAQANQMADDNAEEQVWKNPDQGLSWAPGFFSTPEARFCSLFTPSADPLCGYSDFRFSQGAWTGQIAWLTKSFLKLRGTFKHWNAHLVPFSVPYIETPDSPIVASAPPIFTGREIVKWYVKAGSPMAIAPPREITNHAVL</sequence>
<keyword evidence="3" id="KW-1185">Reference proteome</keyword>
<reference evidence="2" key="1">
    <citation type="submission" date="2023-01" db="EMBL/GenBank/DDBJ databases">
        <title>The chitinases involved in constricting ring structure development in the nematode-trapping fungus Drechslerella dactyloides.</title>
        <authorList>
            <person name="Wang R."/>
            <person name="Zhang L."/>
            <person name="Tang P."/>
            <person name="Li S."/>
            <person name="Liang L."/>
        </authorList>
    </citation>
    <scope>NUCLEOTIDE SEQUENCE</scope>
    <source>
        <strain evidence="2">YMF1.00031</strain>
    </source>
</reference>
<gene>
    <name evidence="2" type="ORF">Dda_6491</name>
</gene>
<evidence type="ECO:0000256" key="1">
    <source>
        <dbReference type="SAM" id="MobiDB-lite"/>
    </source>
</evidence>
<name>A0AAD6IVN3_DREDA</name>
<protein>
    <submittedName>
        <fullName evidence="2">Uncharacterized protein</fullName>
    </submittedName>
</protein>
<evidence type="ECO:0000313" key="3">
    <source>
        <dbReference type="Proteomes" id="UP001221413"/>
    </source>
</evidence>
<feature type="region of interest" description="Disordered" evidence="1">
    <location>
        <begin position="1"/>
        <end position="23"/>
    </location>
</feature>
<dbReference type="EMBL" id="JAQGDS010000008">
    <property type="protein sequence ID" value="KAJ6258450.1"/>
    <property type="molecule type" value="Genomic_DNA"/>
</dbReference>
<evidence type="ECO:0000313" key="2">
    <source>
        <dbReference type="EMBL" id="KAJ6258450.1"/>
    </source>
</evidence>
<dbReference type="AlphaFoldDB" id="A0AAD6IVN3"/>
<organism evidence="2 3">
    <name type="scientific">Drechslerella dactyloides</name>
    <name type="common">Nematode-trapping fungus</name>
    <name type="synonym">Arthrobotrys dactyloides</name>
    <dbReference type="NCBI Taxonomy" id="74499"/>
    <lineage>
        <taxon>Eukaryota</taxon>
        <taxon>Fungi</taxon>
        <taxon>Dikarya</taxon>
        <taxon>Ascomycota</taxon>
        <taxon>Pezizomycotina</taxon>
        <taxon>Orbiliomycetes</taxon>
        <taxon>Orbiliales</taxon>
        <taxon>Orbiliaceae</taxon>
        <taxon>Drechslerella</taxon>
    </lineage>
</organism>
<dbReference type="Proteomes" id="UP001221413">
    <property type="component" value="Unassembled WGS sequence"/>
</dbReference>
<accession>A0AAD6IVN3</accession>
<comment type="caution">
    <text evidence="2">The sequence shown here is derived from an EMBL/GenBank/DDBJ whole genome shotgun (WGS) entry which is preliminary data.</text>
</comment>